<evidence type="ECO:0000256" key="5">
    <source>
        <dbReference type="ARBA" id="ARBA00023136"/>
    </source>
</evidence>
<feature type="transmembrane region" description="Helical" evidence="7">
    <location>
        <begin position="257"/>
        <end position="279"/>
    </location>
</feature>
<comment type="caution">
    <text evidence="9">The sequence shown here is derived from an EMBL/GenBank/DDBJ whole genome shotgun (WGS) entry which is preliminary data.</text>
</comment>
<dbReference type="PANTHER" id="PTHR22950:SF668">
    <property type="entry name" value="AMINO ACID TRANSPORTER (EUROFUNG)"/>
    <property type="match status" value="1"/>
</dbReference>
<proteinExistence type="inferred from homology"/>
<feature type="transmembrane region" description="Helical" evidence="7">
    <location>
        <begin position="224"/>
        <end position="245"/>
    </location>
</feature>
<dbReference type="EMBL" id="MU001505">
    <property type="protein sequence ID" value="KAF2441637.1"/>
    <property type="molecule type" value="Genomic_DNA"/>
</dbReference>
<feature type="transmembrane region" description="Helical" evidence="7">
    <location>
        <begin position="299"/>
        <end position="318"/>
    </location>
</feature>
<dbReference type="AlphaFoldDB" id="A0A9P4UA16"/>
<feature type="transmembrane region" description="Helical" evidence="7">
    <location>
        <begin position="72"/>
        <end position="95"/>
    </location>
</feature>
<evidence type="ECO:0000313" key="9">
    <source>
        <dbReference type="EMBL" id="KAF2441637.1"/>
    </source>
</evidence>
<evidence type="ECO:0000256" key="7">
    <source>
        <dbReference type="SAM" id="Phobius"/>
    </source>
</evidence>
<evidence type="ECO:0000256" key="3">
    <source>
        <dbReference type="ARBA" id="ARBA00022692"/>
    </source>
</evidence>
<accession>A0A9P4UA16</accession>
<feature type="transmembrane region" description="Helical" evidence="7">
    <location>
        <begin position="129"/>
        <end position="149"/>
    </location>
</feature>
<evidence type="ECO:0000256" key="6">
    <source>
        <dbReference type="SAM" id="MobiDB-lite"/>
    </source>
</evidence>
<feature type="transmembrane region" description="Helical" evidence="7">
    <location>
        <begin position="390"/>
        <end position="411"/>
    </location>
</feature>
<feature type="transmembrane region" description="Helical" evidence="7">
    <location>
        <begin position="180"/>
        <end position="204"/>
    </location>
</feature>
<evidence type="ECO:0000259" key="8">
    <source>
        <dbReference type="Pfam" id="PF01490"/>
    </source>
</evidence>
<feature type="region of interest" description="Disordered" evidence="6">
    <location>
        <begin position="1"/>
        <end position="35"/>
    </location>
</feature>
<comment type="subcellular location">
    <subcellularLocation>
        <location evidence="1">Membrane</location>
        <topology evidence="1">Multi-pass membrane protein</topology>
    </subcellularLocation>
</comment>
<reference evidence="9" key="1">
    <citation type="journal article" date="2020" name="Stud. Mycol.">
        <title>101 Dothideomycetes genomes: a test case for predicting lifestyles and emergence of pathogens.</title>
        <authorList>
            <person name="Haridas S."/>
            <person name="Albert R."/>
            <person name="Binder M."/>
            <person name="Bloem J."/>
            <person name="Labutti K."/>
            <person name="Salamov A."/>
            <person name="Andreopoulos B."/>
            <person name="Baker S."/>
            <person name="Barry K."/>
            <person name="Bills G."/>
            <person name="Bluhm B."/>
            <person name="Cannon C."/>
            <person name="Castanera R."/>
            <person name="Culley D."/>
            <person name="Daum C."/>
            <person name="Ezra D."/>
            <person name="Gonzalez J."/>
            <person name="Henrissat B."/>
            <person name="Kuo A."/>
            <person name="Liang C."/>
            <person name="Lipzen A."/>
            <person name="Lutzoni F."/>
            <person name="Magnuson J."/>
            <person name="Mondo S."/>
            <person name="Nolan M."/>
            <person name="Ohm R."/>
            <person name="Pangilinan J."/>
            <person name="Park H.-J."/>
            <person name="Ramirez L."/>
            <person name="Alfaro M."/>
            <person name="Sun H."/>
            <person name="Tritt A."/>
            <person name="Yoshinaga Y."/>
            <person name="Zwiers L.-H."/>
            <person name="Turgeon B."/>
            <person name="Goodwin S."/>
            <person name="Spatafora J."/>
            <person name="Crous P."/>
            <person name="Grigoriev I."/>
        </authorList>
    </citation>
    <scope>NUCLEOTIDE SEQUENCE</scope>
    <source>
        <strain evidence="9">CBS 690.94</strain>
    </source>
</reference>
<feature type="transmembrane region" description="Helical" evidence="7">
    <location>
        <begin position="338"/>
        <end position="355"/>
    </location>
</feature>
<dbReference type="Pfam" id="PF01490">
    <property type="entry name" value="Aa_trans"/>
    <property type="match status" value="1"/>
</dbReference>
<dbReference type="OrthoDB" id="294730at2759"/>
<evidence type="ECO:0000256" key="2">
    <source>
        <dbReference type="ARBA" id="ARBA00008066"/>
    </source>
</evidence>
<keyword evidence="10" id="KW-1185">Reference proteome</keyword>
<comment type="similarity">
    <text evidence="2">Belongs to the amino acid/polyamine transporter 2 family.</text>
</comment>
<gene>
    <name evidence="9" type="ORF">P171DRAFT_434289</name>
</gene>
<protein>
    <recommendedName>
        <fullName evidence="8">Amino acid transporter transmembrane domain-containing protein</fullName>
    </recommendedName>
</protein>
<evidence type="ECO:0000256" key="1">
    <source>
        <dbReference type="ARBA" id="ARBA00004141"/>
    </source>
</evidence>
<feature type="transmembrane region" description="Helical" evidence="7">
    <location>
        <begin position="155"/>
        <end position="173"/>
    </location>
</feature>
<sequence length="440" mass="46963">MSKSSSEGTPRPAAPAILDPERQPDPPTDVFGDEDSTEVHYKSCKWYHTGILMIAETISLGVLALPQTLASLGLILGILLIIILGIIAGYTAYLIGEFKLAHPGVQSFADCGELIAGPIGREVMAATQLIILVFISAAHVLSFTIALNVMTDHRLCTVVFSVIGAAISFFCTLPRTLKNVSYFSIASCVSIILAVIIAMAAIARDAPAPGQIVAVRPDVPLVKGLGPVMNIVLAYAGHVTFFGMFSELEDPREFKKALLLNQVFAVVFYVVLASVIYYFAGSLVASPALGSASPLVRKIAFGIALPTIVIAGVINNHVGCKYLYLRICGTDMAHKSSVKSLASWCGIVGVAWAVAWVVAEAIPFFNVLLGLIAALWQCRGTWWESKTKGALTLLNFGVLLLGAAICVMGMWSSGYELSQIKPGEVFSCKNNWRPSVDPGE</sequence>
<dbReference type="PANTHER" id="PTHR22950">
    <property type="entry name" value="AMINO ACID TRANSPORTER"/>
    <property type="match status" value="1"/>
</dbReference>
<keyword evidence="3 7" id="KW-0812">Transmembrane</keyword>
<organism evidence="9 10">
    <name type="scientific">Karstenula rhodostoma CBS 690.94</name>
    <dbReference type="NCBI Taxonomy" id="1392251"/>
    <lineage>
        <taxon>Eukaryota</taxon>
        <taxon>Fungi</taxon>
        <taxon>Dikarya</taxon>
        <taxon>Ascomycota</taxon>
        <taxon>Pezizomycotina</taxon>
        <taxon>Dothideomycetes</taxon>
        <taxon>Pleosporomycetidae</taxon>
        <taxon>Pleosporales</taxon>
        <taxon>Massarineae</taxon>
        <taxon>Didymosphaeriaceae</taxon>
        <taxon>Karstenula</taxon>
    </lineage>
</organism>
<feature type="domain" description="Amino acid transporter transmembrane" evidence="8">
    <location>
        <begin position="45"/>
        <end position="375"/>
    </location>
</feature>
<feature type="transmembrane region" description="Helical" evidence="7">
    <location>
        <begin position="361"/>
        <end position="378"/>
    </location>
</feature>
<evidence type="ECO:0000313" key="10">
    <source>
        <dbReference type="Proteomes" id="UP000799764"/>
    </source>
</evidence>
<dbReference type="InterPro" id="IPR013057">
    <property type="entry name" value="AA_transpt_TM"/>
</dbReference>
<keyword evidence="5 7" id="KW-0472">Membrane</keyword>
<dbReference type="Gene3D" id="1.20.1740.10">
    <property type="entry name" value="Amino acid/polyamine transporter I"/>
    <property type="match status" value="1"/>
</dbReference>
<dbReference type="GO" id="GO:0015179">
    <property type="term" value="F:L-amino acid transmembrane transporter activity"/>
    <property type="evidence" value="ECO:0007669"/>
    <property type="project" value="TreeGrafter"/>
</dbReference>
<keyword evidence="4 7" id="KW-1133">Transmembrane helix</keyword>
<name>A0A9P4UA16_9PLEO</name>
<evidence type="ECO:0000256" key="4">
    <source>
        <dbReference type="ARBA" id="ARBA00022989"/>
    </source>
</evidence>
<dbReference type="GO" id="GO:0016020">
    <property type="term" value="C:membrane"/>
    <property type="evidence" value="ECO:0007669"/>
    <property type="project" value="UniProtKB-SubCell"/>
</dbReference>
<dbReference type="Proteomes" id="UP000799764">
    <property type="component" value="Unassembled WGS sequence"/>
</dbReference>
<feature type="transmembrane region" description="Helical" evidence="7">
    <location>
        <begin position="46"/>
        <end position="66"/>
    </location>
</feature>